<dbReference type="PRINTS" id="PR00039">
    <property type="entry name" value="HTHLYSR"/>
</dbReference>
<dbReference type="PANTHER" id="PTHR30346:SF0">
    <property type="entry name" value="HCA OPERON TRANSCRIPTIONAL ACTIVATOR HCAR"/>
    <property type="match status" value="1"/>
</dbReference>
<evidence type="ECO:0000313" key="7">
    <source>
        <dbReference type="Proteomes" id="UP000005143"/>
    </source>
</evidence>
<dbReference type="AlphaFoldDB" id="H0E3U1"/>
<dbReference type="InterPro" id="IPR036390">
    <property type="entry name" value="WH_DNA-bd_sf"/>
</dbReference>
<evidence type="ECO:0000313" key="6">
    <source>
        <dbReference type="EMBL" id="EHN11660.1"/>
    </source>
</evidence>
<dbReference type="FunFam" id="1.10.10.10:FF:000001">
    <property type="entry name" value="LysR family transcriptional regulator"/>
    <property type="match status" value="1"/>
</dbReference>
<reference evidence="6 7" key="1">
    <citation type="journal article" date="2013" name="Biodegradation">
        <title>Quantitative proteomic analysis of ibuprofen-degrading Patulibacter sp. strain I11.</title>
        <authorList>
            <person name="Almeida B."/>
            <person name="Kjeldal H."/>
            <person name="Lolas I."/>
            <person name="Knudsen A.D."/>
            <person name="Carvalho G."/>
            <person name="Nielsen K.L."/>
            <person name="Barreto Crespo M.T."/>
            <person name="Stensballe A."/>
            <person name="Nielsen J.L."/>
        </authorList>
    </citation>
    <scope>NUCLEOTIDE SEQUENCE [LARGE SCALE GENOMIC DNA]</scope>
    <source>
        <strain evidence="6 7">I11</strain>
    </source>
</reference>
<comment type="similarity">
    <text evidence="1">Belongs to the LysR transcriptional regulatory family.</text>
</comment>
<organism evidence="6 7">
    <name type="scientific">Patulibacter medicamentivorans</name>
    <dbReference type="NCBI Taxonomy" id="1097667"/>
    <lineage>
        <taxon>Bacteria</taxon>
        <taxon>Bacillati</taxon>
        <taxon>Actinomycetota</taxon>
        <taxon>Thermoleophilia</taxon>
        <taxon>Solirubrobacterales</taxon>
        <taxon>Patulibacteraceae</taxon>
        <taxon>Patulibacter</taxon>
    </lineage>
</organism>
<accession>H0E3U1</accession>
<dbReference type="GO" id="GO:0003700">
    <property type="term" value="F:DNA-binding transcription factor activity"/>
    <property type="evidence" value="ECO:0007669"/>
    <property type="project" value="InterPro"/>
</dbReference>
<proteinExistence type="inferred from homology"/>
<dbReference type="Gene3D" id="1.10.10.10">
    <property type="entry name" value="Winged helix-like DNA-binding domain superfamily/Winged helix DNA-binding domain"/>
    <property type="match status" value="1"/>
</dbReference>
<evidence type="ECO:0000256" key="4">
    <source>
        <dbReference type="ARBA" id="ARBA00023163"/>
    </source>
</evidence>
<dbReference type="GO" id="GO:0032993">
    <property type="term" value="C:protein-DNA complex"/>
    <property type="evidence" value="ECO:0007669"/>
    <property type="project" value="TreeGrafter"/>
</dbReference>
<dbReference type="InterPro" id="IPR036388">
    <property type="entry name" value="WH-like_DNA-bd_sf"/>
</dbReference>
<dbReference type="GO" id="GO:0003677">
    <property type="term" value="F:DNA binding"/>
    <property type="evidence" value="ECO:0007669"/>
    <property type="project" value="UniProtKB-KW"/>
</dbReference>
<dbReference type="PATRIC" id="fig|1097667.3.peg.1455"/>
<name>H0E3U1_9ACTN</name>
<dbReference type="InterPro" id="IPR000847">
    <property type="entry name" value="LysR_HTH_N"/>
</dbReference>
<dbReference type="Proteomes" id="UP000005143">
    <property type="component" value="Unassembled WGS sequence"/>
</dbReference>
<keyword evidence="3" id="KW-0238">DNA-binding</keyword>
<dbReference type="InterPro" id="IPR005119">
    <property type="entry name" value="LysR_subst-bd"/>
</dbReference>
<dbReference type="SUPFAM" id="SSF46785">
    <property type="entry name" value="Winged helix' DNA-binding domain"/>
    <property type="match status" value="1"/>
</dbReference>
<dbReference type="RefSeq" id="WP_007572645.1">
    <property type="nucleotide sequence ID" value="NZ_AGUD01000081.1"/>
</dbReference>
<dbReference type="CDD" id="cd08414">
    <property type="entry name" value="PBP2_LTTR_aromatics_like"/>
    <property type="match status" value="1"/>
</dbReference>
<evidence type="ECO:0000256" key="2">
    <source>
        <dbReference type="ARBA" id="ARBA00023015"/>
    </source>
</evidence>
<dbReference type="Gene3D" id="3.40.190.10">
    <property type="entry name" value="Periplasmic binding protein-like II"/>
    <property type="match status" value="2"/>
</dbReference>
<dbReference type="PANTHER" id="PTHR30346">
    <property type="entry name" value="TRANSCRIPTIONAL DUAL REGULATOR HCAR-RELATED"/>
    <property type="match status" value="1"/>
</dbReference>
<comment type="caution">
    <text evidence="6">The sequence shown here is derived from an EMBL/GenBank/DDBJ whole genome shotgun (WGS) entry which is preliminary data.</text>
</comment>
<sequence length="311" mass="33804">MDLSTRQLRSFVVLAEELHFTRAAARLYVAQQALSRQIREMESRLGVRLLDRTTRRVALTPAGEAFLESARTALDVLDAGIARAGRIGRGEIGTLKLGFQPGAALELTAPILDGFRDRHPDVAVELREFLWDDPSAGVVSGWADVSLTRPPFAGDGIELLPLVHEPVVAAMTRSHRLAGRGSIRIADLLDEPMVVGRSADAIWTAHWTLADHRDGRPARIAMHTTSHTEELDVVAAGVGVMVTPAAAGRFTPHPAIAYVPIDDHPPAVLSVAWRSDERGPLVDAFLAVVRDVLDERAELVARMERGEQSIA</sequence>
<evidence type="ECO:0000259" key="5">
    <source>
        <dbReference type="PROSITE" id="PS50931"/>
    </source>
</evidence>
<dbReference type="OrthoDB" id="3636008at2"/>
<dbReference type="PROSITE" id="PS50931">
    <property type="entry name" value="HTH_LYSR"/>
    <property type="match status" value="1"/>
</dbReference>
<gene>
    <name evidence="6" type="ORF">PAI11_14650</name>
</gene>
<dbReference type="SUPFAM" id="SSF53850">
    <property type="entry name" value="Periplasmic binding protein-like II"/>
    <property type="match status" value="1"/>
</dbReference>
<keyword evidence="7" id="KW-1185">Reference proteome</keyword>
<protein>
    <submittedName>
        <fullName evidence="6">Transcriptional regulator LysR family</fullName>
    </submittedName>
</protein>
<keyword evidence="2" id="KW-0805">Transcription regulation</keyword>
<dbReference type="EMBL" id="AGUD01000081">
    <property type="protein sequence ID" value="EHN11660.1"/>
    <property type="molecule type" value="Genomic_DNA"/>
</dbReference>
<keyword evidence="4" id="KW-0804">Transcription</keyword>
<evidence type="ECO:0000256" key="3">
    <source>
        <dbReference type="ARBA" id="ARBA00023125"/>
    </source>
</evidence>
<evidence type="ECO:0000256" key="1">
    <source>
        <dbReference type="ARBA" id="ARBA00009437"/>
    </source>
</evidence>
<dbReference type="Pfam" id="PF00126">
    <property type="entry name" value="HTH_1"/>
    <property type="match status" value="1"/>
</dbReference>
<feature type="domain" description="HTH lysR-type" evidence="5">
    <location>
        <begin position="1"/>
        <end position="60"/>
    </location>
</feature>
<dbReference type="Pfam" id="PF03466">
    <property type="entry name" value="LysR_substrate"/>
    <property type="match status" value="1"/>
</dbReference>